<dbReference type="InterPro" id="IPR023214">
    <property type="entry name" value="HAD_sf"/>
</dbReference>
<protein>
    <submittedName>
        <fullName evidence="2">Cation-translocating P-type ATPase</fullName>
    </submittedName>
</protein>
<dbReference type="PANTHER" id="PTHR48085">
    <property type="entry name" value="CADMIUM/ZINC-TRANSPORTING ATPASE HMA2-RELATED"/>
    <property type="match status" value="1"/>
</dbReference>
<dbReference type="GO" id="GO:0016020">
    <property type="term" value="C:membrane"/>
    <property type="evidence" value="ECO:0007669"/>
    <property type="project" value="TreeGrafter"/>
</dbReference>
<evidence type="ECO:0000313" key="2">
    <source>
        <dbReference type="EMBL" id="HGI86955.1"/>
    </source>
</evidence>
<dbReference type="InterPro" id="IPR036412">
    <property type="entry name" value="HAD-like_sf"/>
</dbReference>
<comment type="similarity">
    <text evidence="1">Belongs to the cation transport ATPase (P-type) (TC 3.A.3) family. Type IB subfamily.</text>
</comment>
<name>A0A7C4BBG4_9CREN</name>
<evidence type="ECO:0000256" key="1">
    <source>
        <dbReference type="ARBA" id="ARBA00006024"/>
    </source>
</evidence>
<comment type="caution">
    <text evidence="2">The sequence shown here is derived from an EMBL/GenBank/DDBJ whole genome shotgun (WGS) entry which is preliminary data.</text>
</comment>
<gene>
    <name evidence="2" type="ORF">ENV14_00940</name>
</gene>
<dbReference type="GO" id="GO:0022857">
    <property type="term" value="F:transmembrane transporter activity"/>
    <property type="evidence" value="ECO:0007669"/>
    <property type="project" value="TreeGrafter"/>
</dbReference>
<dbReference type="Gene3D" id="3.40.50.1000">
    <property type="entry name" value="HAD superfamily/HAD-like"/>
    <property type="match status" value="1"/>
</dbReference>
<accession>A0A7C4BBG4</accession>
<proteinExistence type="inferred from homology"/>
<dbReference type="AlphaFoldDB" id="A0A7C4BBG4"/>
<dbReference type="InterPro" id="IPR051014">
    <property type="entry name" value="Cation_Transport_ATPase_IB"/>
</dbReference>
<dbReference type="EMBL" id="DTFF01000010">
    <property type="protein sequence ID" value="HGI86955.1"/>
    <property type="molecule type" value="Genomic_DNA"/>
</dbReference>
<dbReference type="SUPFAM" id="SSF56784">
    <property type="entry name" value="HAD-like"/>
    <property type="match status" value="1"/>
</dbReference>
<sequence length="82" mass="8824">MRSPYGKSCGEGDDKTRLVEELQEGSFKVMFVGDGVNDAGAIGSGADIAKIAGDVIIMSEKLRDIEALITFSERVKRKSVET</sequence>
<organism evidence="2">
    <name type="scientific">Ignisphaera aggregans</name>
    <dbReference type="NCBI Taxonomy" id="334771"/>
    <lineage>
        <taxon>Archaea</taxon>
        <taxon>Thermoproteota</taxon>
        <taxon>Thermoprotei</taxon>
        <taxon>Desulfurococcales</taxon>
        <taxon>Desulfurococcaceae</taxon>
        <taxon>Ignisphaera</taxon>
    </lineage>
</organism>
<reference evidence="2" key="1">
    <citation type="journal article" date="2020" name="mSystems">
        <title>Genome- and Community-Level Interaction Insights into Carbon Utilization and Element Cycling Functions of Hydrothermarchaeota in Hydrothermal Sediment.</title>
        <authorList>
            <person name="Zhou Z."/>
            <person name="Liu Y."/>
            <person name="Xu W."/>
            <person name="Pan J."/>
            <person name="Luo Z.H."/>
            <person name="Li M."/>
        </authorList>
    </citation>
    <scope>NUCLEOTIDE SEQUENCE [LARGE SCALE GENOMIC DNA]</scope>
    <source>
        <strain evidence="2">SpSt-732</strain>
    </source>
</reference>